<evidence type="ECO:0000256" key="1">
    <source>
        <dbReference type="ARBA" id="ARBA00022679"/>
    </source>
</evidence>
<dbReference type="GO" id="GO:0009401">
    <property type="term" value="P:phosphoenolpyruvate-dependent sugar phosphotransferase system"/>
    <property type="evidence" value="ECO:0007669"/>
    <property type="project" value="InterPro"/>
</dbReference>
<dbReference type="Gene3D" id="3.40.50.2300">
    <property type="match status" value="1"/>
</dbReference>
<proteinExistence type="predicted"/>
<keyword evidence="1 2" id="KW-0808">Transferase</keyword>
<protein>
    <submittedName>
        <fullName evidence="2">Galactitol-specific phosphotransferase enzyme IIB component</fullName>
        <ecNumber evidence="2">2.7.1.69</ecNumber>
    </submittedName>
</protein>
<gene>
    <name evidence="2" type="primary">gatB_9</name>
    <name evidence="2" type="ORF">ACLFYP115_02862</name>
</gene>
<organism evidence="2">
    <name type="scientific">Anaerostipes caccae</name>
    <dbReference type="NCBI Taxonomy" id="105841"/>
    <lineage>
        <taxon>Bacteria</taxon>
        <taxon>Bacillati</taxon>
        <taxon>Bacillota</taxon>
        <taxon>Clostridia</taxon>
        <taxon>Lachnospirales</taxon>
        <taxon>Lachnospiraceae</taxon>
        <taxon>Anaerostipes</taxon>
    </lineage>
</organism>
<dbReference type="Pfam" id="PF02302">
    <property type="entry name" value="PTS_IIB"/>
    <property type="match status" value="1"/>
</dbReference>
<dbReference type="AlphaFoldDB" id="A0A6N2VW59"/>
<accession>A0A6N2VW59</accession>
<dbReference type="InterPro" id="IPR013011">
    <property type="entry name" value="PTS_EIIB_2"/>
</dbReference>
<name>A0A6N2VW59_9FIRM</name>
<sequence length="100" mass="10878">MAKEVKVLVACGSGVATSTIAQEEIKEIAKNAGVKIRIMKGTISEVPIKQKDVDVVFTTANYRNPLEKPHLSVFGLVSGLNKEAAKKKVEELLKKISEEL</sequence>
<dbReference type="SUPFAM" id="SSF52794">
    <property type="entry name" value="PTS system IIB component-like"/>
    <property type="match status" value="1"/>
</dbReference>
<dbReference type="RefSeq" id="WP_006566514.1">
    <property type="nucleotide sequence ID" value="NZ_BAABZP010000001.1"/>
</dbReference>
<evidence type="ECO:0000313" key="2">
    <source>
        <dbReference type="EMBL" id="VYT34604.1"/>
    </source>
</evidence>
<reference evidence="2" key="1">
    <citation type="submission" date="2019-11" db="EMBL/GenBank/DDBJ databases">
        <authorList>
            <person name="Feng L."/>
        </authorList>
    </citation>
    <scope>NUCLEOTIDE SEQUENCE</scope>
    <source>
        <strain evidence="2">AcaccaeLFYP115</strain>
    </source>
</reference>
<dbReference type="PROSITE" id="PS51099">
    <property type="entry name" value="PTS_EIIB_TYPE_2"/>
    <property type="match status" value="1"/>
</dbReference>
<dbReference type="InterPro" id="IPR003501">
    <property type="entry name" value="PTS_EIIB_2/3"/>
</dbReference>
<dbReference type="InterPro" id="IPR036095">
    <property type="entry name" value="PTS_EIIB-like_sf"/>
</dbReference>
<dbReference type="GO" id="GO:0008982">
    <property type="term" value="F:protein-N(PI)-phosphohistidine-sugar phosphotransferase activity"/>
    <property type="evidence" value="ECO:0007669"/>
    <property type="project" value="InterPro"/>
</dbReference>
<dbReference type="EC" id="2.7.1.69" evidence="2"/>
<dbReference type="EMBL" id="CACRSQ010000007">
    <property type="protein sequence ID" value="VYT34604.1"/>
    <property type="molecule type" value="Genomic_DNA"/>
</dbReference>